<feature type="compositionally biased region" description="Pro residues" evidence="1">
    <location>
        <begin position="489"/>
        <end position="505"/>
    </location>
</feature>
<evidence type="ECO:0000313" key="2">
    <source>
        <dbReference type="EMBL" id="KAK7199924.1"/>
    </source>
</evidence>
<sequence>MRVSAQRLSSNVASATAEEGVSKRSSDAAWRAPSRRVSSLSPIAVNSIPAGGRGADAISTGESIESDGSTPAALSKTTAGTGGYSRQGTVITAVLPISAAPGHGATHTSSLSSSTRVALTNQIVSDAAPPTLPARGGGVAHDRAATSLTSPRRVSDEAGANDVCRNALNSLVDVETPHRAVRSGGGESRAMVTSAAAATGARAHAAYFASSSTSSDGGERRGCATAMHHSGSGTGSAGAPTRERPPSQLPAHDTRGFLNPGYSCHSSDMNSDDGGGRAGGSSRGARGSNGSTGDAEVPLASGAAVHQPSLALFPLTAAEEQAVRLAYDAYAAAIQQIAPRHPRLASHRTERGSAPAAASALTSGTASAGREELLRLLHRLFDRAQAIKAPTAAPGVASATRLLSAAEVCFGTGRFQALMAAVSADDRTAAAAPLSSPPLTVEEALSYLSHLKYELAADVFTKGERRPAEHHASPGSVGVEGDVGEAAALPPPSPPKLAPPTPSPSPVLRLGVAAPAAPPPTRGANQAYSVPLTHTARGSSRPPPSPMALTPSKVVAAPSPPPPAPAKAGVLAETRKATGRRRGPRRSAARPPPSPHPSSNDSSGKPEAACKDDLIHTYVQRKAFAEIAEGQGLRDGATVTLERLTEVLRWFELALNPTAVERVCGVHMHPACGRQTTLIDFSAFAKIIDSGLFPHSCIEASCSSYARTSAASADNHDDPRSDVIVLVLPAEAAARSSAVVALSSGLTAAEAAAVDSSSGAAPCPHAASSTSSMRESEVSLRTSAAAAAALHRRLSTASSAATSATSVASGGSAHRLSADTDDAYPLVARDSAIAALCRGIRQRLRQELRRSVSSGPETLPPARESRSGCGSGTGDGEAEGHGEGELRPLAGTTAAYAAVGVPVPVPHPPAAAAGADRAPVRRGGRVPDSHAPPPCALDDRSGRASPISRPSVRAHGRRYSTRRVSPPLVGEPAPPPTEPPVEQALPPSSHPYAPTTAALYHRPPRRSVGCDDAAWPSRRRSVQEVLRQRRRGSRLSGAPPTSPMEPRRPACAMAVATGPHCQRLGSACLLASLSPYYTASHDGAAHGGHPRTHGALASMQGRLRRASSSSHAQSRPLLFYTLQVPGAGPEAAVPELYPTDTVPASTHLRRERPRSAAVRPATVPASGVYTAHLPYPPSLPPPLTSAAAPQRPMAMHASAVDGAKVHTSAVHCRQGRQRRSHTREPPLQADYAAAAATAATATTQPQWPPRAPFRYSLVAAALPTRSRASGSVASSTGRSSSVMSSASALQRRRRTWVLAELADLYAQHKSVSQRLASMDESVQAVSEPRRYGRRRCSGRPSCTDAPSQSRERAALEAAHEDIAEQILRYTAELVATEGQHDTGEESCSSDSAAATAAGAGAAAVRAALDSVEAATADLVVTASPPVVRTATGSPPLSPRSGATAATVVVARVHSSTTKVHCPVPPNAQSAPPRLLAVPAPPPVIVAVSPDALLQTSDRVCGGDAAPLHPPLQGEGSCTPCESDGQQTDDSAAASQTPNDSTSSRSHNEHSTSTARPAASVRDHSVSARRGPPATHGFHVTSASASTSSAVAAFHASSTTGLADTAAASVRTDVNSSTRTALASRHSALVAAAPAEAPALSRTNPPLGLVSETHTSALCLADPESAPLGVVLPASRGPSSTAASSPSLPPLRFSPPSPPSTARRVGTSSSAVTTPAMSCYSVPTVVLPTPGSAAAAVLPVAPYDDDSPTPKANVYFEWAAMERQRRTRPDLSHATDGGGGGRPKAAAAAAAIAVAAVAGGCNSTVTSGSLVTHTPSSGATTTTTNSSWTASRIFSCVPACPRPPMSGNRSTASSARIPLGSLNGSKRSSETSESVLIDRNNHSTPTATGTGSDGSRNAERHWRERSCTTTTADETPALGFSAVDRTSMMQRSVVSHSRAALIAASSHSHTGTLGQLTSASIGSGSGSRSGSLVADSRVSAPLEFLGSSTMTGFFANRNHPGQRAGNGSNAHRLLRSSVRQCSSSGLRNSCSRFGGTASSMVAAGFSSSMFVPRDGSGNPISAIEEEHR</sequence>
<feature type="compositionally biased region" description="Polar residues" evidence="1">
    <location>
        <begin position="1"/>
        <end position="14"/>
    </location>
</feature>
<reference evidence="2 3" key="1">
    <citation type="journal article" date="2021" name="MBio">
        <title>A New Model Trypanosomatid, Novymonas esmeraldas: Genomic Perception of Its 'Candidatus Pandoraea novymonadis' Endosymbiont.</title>
        <authorList>
            <person name="Zakharova A."/>
            <person name="Saura A."/>
            <person name="Butenko A."/>
            <person name="Podesvova L."/>
            <person name="Warmusova S."/>
            <person name="Kostygov A.Y."/>
            <person name="Nenarokova A."/>
            <person name="Lukes J."/>
            <person name="Opperdoes F.R."/>
            <person name="Yurchenko V."/>
        </authorList>
    </citation>
    <scope>NUCLEOTIDE SEQUENCE [LARGE SCALE GENOMIC DNA]</scope>
    <source>
        <strain evidence="2 3">E262AT.01</strain>
    </source>
</reference>
<feature type="region of interest" description="Disordered" evidence="1">
    <location>
        <begin position="1323"/>
        <end position="1348"/>
    </location>
</feature>
<feature type="region of interest" description="Disordered" evidence="1">
    <location>
        <begin position="1"/>
        <end position="36"/>
    </location>
</feature>
<feature type="region of interest" description="Disordered" evidence="1">
    <location>
        <begin position="209"/>
        <end position="297"/>
    </location>
</feature>
<feature type="region of interest" description="Disordered" evidence="1">
    <location>
        <begin position="342"/>
        <end position="364"/>
    </location>
</feature>
<feature type="region of interest" description="Disordered" evidence="1">
    <location>
        <begin position="1946"/>
        <end position="1968"/>
    </location>
</feature>
<feature type="region of interest" description="Disordered" evidence="1">
    <location>
        <begin position="50"/>
        <end position="83"/>
    </location>
</feature>
<proteinExistence type="predicted"/>
<feature type="region of interest" description="Disordered" evidence="1">
    <location>
        <begin position="1266"/>
        <end position="1286"/>
    </location>
</feature>
<organism evidence="2 3">
    <name type="scientific">Novymonas esmeraldas</name>
    <dbReference type="NCBI Taxonomy" id="1808958"/>
    <lineage>
        <taxon>Eukaryota</taxon>
        <taxon>Discoba</taxon>
        <taxon>Euglenozoa</taxon>
        <taxon>Kinetoplastea</taxon>
        <taxon>Metakinetoplastina</taxon>
        <taxon>Trypanosomatida</taxon>
        <taxon>Trypanosomatidae</taxon>
        <taxon>Novymonas</taxon>
    </lineage>
</organism>
<evidence type="ECO:0000256" key="1">
    <source>
        <dbReference type="SAM" id="MobiDB-lite"/>
    </source>
</evidence>
<accession>A0AAW0F2T9</accession>
<comment type="caution">
    <text evidence="2">The sequence shown here is derived from an EMBL/GenBank/DDBJ whole genome shotgun (WGS) entry which is preliminary data.</text>
</comment>
<feature type="region of interest" description="Disordered" evidence="1">
    <location>
        <begin position="1842"/>
        <end position="1912"/>
    </location>
</feature>
<feature type="compositionally biased region" description="Low complexity" evidence="1">
    <location>
        <begin position="352"/>
        <end position="364"/>
    </location>
</feature>
<feature type="region of interest" description="Disordered" evidence="1">
    <location>
        <begin position="1670"/>
        <end position="1709"/>
    </location>
</feature>
<feature type="compositionally biased region" description="Polar residues" evidence="1">
    <location>
        <begin position="1881"/>
        <end position="1894"/>
    </location>
</feature>
<feature type="compositionally biased region" description="Basic residues" evidence="1">
    <location>
        <begin position="577"/>
        <end position="588"/>
    </location>
</feature>
<feature type="region of interest" description="Disordered" evidence="1">
    <location>
        <begin position="464"/>
        <end position="608"/>
    </location>
</feature>
<feature type="region of interest" description="Disordered" evidence="1">
    <location>
        <begin position="1503"/>
        <end position="1580"/>
    </location>
</feature>
<feature type="compositionally biased region" description="Polar residues" evidence="1">
    <location>
        <begin position="1861"/>
        <end position="1873"/>
    </location>
</feature>
<dbReference type="EMBL" id="JAECZO010000002">
    <property type="protein sequence ID" value="KAK7199924.1"/>
    <property type="molecule type" value="Genomic_DNA"/>
</dbReference>
<dbReference type="Proteomes" id="UP001430356">
    <property type="component" value="Unassembled WGS sequence"/>
</dbReference>
<feature type="compositionally biased region" description="Basic and acidic residues" evidence="1">
    <location>
        <begin position="1895"/>
        <end position="1905"/>
    </location>
</feature>
<name>A0AAW0F2T9_9TRYP</name>
<feature type="compositionally biased region" description="Basic residues" evidence="1">
    <location>
        <begin position="952"/>
        <end position="961"/>
    </location>
</feature>
<gene>
    <name evidence="2" type="ORF">NESM_000040600</name>
</gene>
<feature type="compositionally biased region" description="Polar residues" evidence="1">
    <location>
        <begin position="1946"/>
        <end position="1956"/>
    </location>
</feature>
<keyword evidence="3" id="KW-1185">Reference proteome</keyword>
<feature type="region of interest" description="Disordered" evidence="1">
    <location>
        <begin position="848"/>
        <end position="886"/>
    </location>
</feature>
<feature type="compositionally biased region" description="Polar residues" evidence="1">
    <location>
        <begin position="60"/>
        <end position="69"/>
    </location>
</feature>
<feature type="compositionally biased region" description="Polar residues" evidence="1">
    <location>
        <begin position="1523"/>
        <end position="1554"/>
    </location>
</feature>
<feature type="compositionally biased region" description="Low complexity" evidence="1">
    <location>
        <begin position="1957"/>
        <end position="1968"/>
    </location>
</feature>
<protein>
    <submittedName>
        <fullName evidence="2">Streptococcal hemagglutinin-like protein</fullName>
    </submittedName>
</protein>
<feature type="region of interest" description="Disordered" evidence="1">
    <location>
        <begin position="908"/>
        <end position="1047"/>
    </location>
</feature>
<evidence type="ECO:0000313" key="3">
    <source>
        <dbReference type="Proteomes" id="UP001430356"/>
    </source>
</evidence>
<feature type="compositionally biased region" description="Low complexity" evidence="1">
    <location>
        <begin position="1672"/>
        <end position="1685"/>
    </location>
</feature>
<feature type="compositionally biased region" description="Pro residues" evidence="1">
    <location>
        <begin position="1686"/>
        <end position="1698"/>
    </location>
</feature>